<dbReference type="EMBL" id="BSPQ01000001">
    <property type="protein sequence ID" value="GLS88975.1"/>
    <property type="molecule type" value="Genomic_DNA"/>
</dbReference>
<evidence type="ECO:0000313" key="1">
    <source>
        <dbReference type="EMBL" id="GLS88975.1"/>
    </source>
</evidence>
<keyword evidence="2" id="KW-1185">Reference proteome</keyword>
<evidence type="ECO:0000313" key="2">
    <source>
        <dbReference type="Proteomes" id="UP001157353"/>
    </source>
</evidence>
<proteinExistence type="predicted"/>
<sequence length="104" mass="12014">MTTERTKMLLELATTLDSDEKIWLAKALKVDDYEKAFDEIHQNIWRPYYKHGYGGKLDDIIECNYKAGNGQGVMEAQNNDVLDAIEILHDMYVDILGKNNIKTF</sequence>
<organism evidence="1 2">
    <name type="scientific">Psychromonas marina</name>
    <dbReference type="NCBI Taxonomy" id="88364"/>
    <lineage>
        <taxon>Bacteria</taxon>
        <taxon>Pseudomonadati</taxon>
        <taxon>Pseudomonadota</taxon>
        <taxon>Gammaproteobacteria</taxon>
        <taxon>Alteromonadales</taxon>
        <taxon>Psychromonadaceae</taxon>
        <taxon>Psychromonas</taxon>
    </lineage>
</organism>
<comment type="caution">
    <text evidence="1">The sequence shown here is derived from an EMBL/GenBank/DDBJ whole genome shotgun (WGS) entry which is preliminary data.</text>
</comment>
<reference evidence="2" key="1">
    <citation type="journal article" date="2019" name="Int. J. Syst. Evol. Microbiol.">
        <title>The Global Catalogue of Microorganisms (GCM) 10K type strain sequencing project: providing services to taxonomists for standard genome sequencing and annotation.</title>
        <authorList>
            <consortium name="The Broad Institute Genomics Platform"/>
            <consortium name="The Broad Institute Genome Sequencing Center for Infectious Disease"/>
            <person name="Wu L."/>
            <person name="Ma J."/>
        </authorList>
    </citation>
    <scope>NUCLEOTIDE SEQUENCE [LARGE SCALE GENOMIC DNA]</scope>
    <source>
        <strain evidence="2">NBRC 103166</strain>
    </source>
</reference>
<dbReference type="Proteomes" id="UP001157353">
    <property type="component" value="Unassembled WGS sequence"/>
</dbReference>
<accession>A0ABQ6DV51</accession>
<dbReference type="RefSeq" id="WP_284202101.1">
    <property type="nucleotide sequence ID" value="NZ_BSPQ01000001.1"/>
</dbReference>
<name>A0ABQ6DV51_9GAMM</name>
<protein>
    <submittedName>
        <fullName evidence="1">Uncharacterized protein</fullName>
    </submittedName>
</protein>
<gene>
    <name evidence="1" type="ORF">GCM10007916_00420</name>
</gene>